<evidence type="ECO:0000313" key="1">
    <source>
        <dbReference type="EMBL" id="CAH2407017.1"/>
    </source>
</evidence>
<keyword evidence="2" id="KW-1185">Reference proteome</keyword>
<gene>
    <name evidence="1" type="ORF">MES4922_60052</name>
</gene>
<proteinExistence type="predicted"/>
<protein>
    <submittedName>
        <fullName evidence="1">Uncharacterized protein</fullName>
    </submittedName>
</protein>
<reference evidence="1" key="1">
    <citation type="submission" date="2022-03" db="EMBL/GenBank/DDBJ databases">
        <authorList>
            <person name="Brunel B."/>
        </authorList>
    </citation>
    <scope>NUCLEOTIDE SEQUENCE</scope>
    <source>
        <strain evidence="1">STM4922sample</strain>
    </source>
</reference>
<name>A0ABM9EE20_9HYPH</name>
<dbReference type="EMBL" id="CAKXZS010000056">
    <property type="protein sequence ID" value="CAH2407017.1"/>
    <property type="molecule type" value="Genomic_DNA"/>
</dbReference>
<dbReference type="Proteomes" id="UP001152604">
    <property type="component" value="Unassembled WGS sequence"/>
</dbReference>
<evidence type="ECO:0000313" key="2">
    <source>
        <dbReference type="Proteomes" id="UP001152604"/>
    </source>
</evidence>
<accession>A0ABM9EE20</accession>
<organism evidence="1 2">
    <name type="scientific">Mesorhizobium ventifaucium</name>
    <dbReference type="NCBI Taxonomy" id="666020"/>
    <lineage>
        <taxon>Bacteria</taxon>
        <taxon>Pseudomonadati</taxon>
        <taxon>Pseudomonadota</taxon>
        <taxon>Alphaproteobacteria</taxon>
        <taxon>Hyphomicrobiales</taxon>
        <taxon>Phyllobacteriaceae</taxon>
        <taxon>Mesorhizobium</taxon>
    </lineage>
</organism>
<sequence>MVCGVATWQLWPDTLAFHTPATLLAVRSGAPAGAVPSGGSEATWGFSVPCGAVGNFDGSAVPGDAGGGSWFAVTLPEGAACSGAGCWSIDENRDVEQPLAKSAASDTASKPVFEKSISNLRRIRPGCRPHNIPSTKTEKVAKFQPYMVKRAFAAAPVATLPQMRAARKPAIGV</sequence>
<comment type="caution">
    <text evidence="1">The sequence shown here is derived from an EMBL/GenBank/DDBJ whole genome shotgun (WGS) entry which is preliminary data.</text>
</comment>